<keyword evidence="5" id="KW-1185">Reference proteome</keyword>
<dbReference type="EMBL" id="BMJB01000001">
    <property type="protein sequence ID" value="GGA70274.1"/>
    <property type="molecule type" value="Genomic_DNA"/>
</dbReference>
<keyword evidence="1" id="KW-0479">Metal-binding</keyword>
<protein>
    <recommendedName>
        <fullName evidence="3">VOC domain-containing protein</fullName>
    </recommendedName>
</protein>
<dbReference type="SUPFAM" id="SSF54593">
    <property type="entry name" value="Glyoxalase/Bleomycin resistance protein/Dihydroxybiphenyl dioxygenase"/>
    <property type="match status" value="2"/>
</dbReference>
<reference evidence="4" key="1">
    <citation type="journal article" date="2014" name="Int. J. Syst. Evol. Microbiol.">
        <title>Complete genome sequence of Corynebacterium casei LMG S-19264T (=DSM 44701T), isolated from a smear-ripened cheese.</title>
        <authorList>
            <consortium name="US DOE Joint Genome Institute (JGI-PGF)"/>
            <person name="Walter F."/>
            <person name="Albersmeier A."/>
            <person name="Kalinowski J."/>
            <person name="Ruckert C."/>
        </authorList>
    </citation>
    <scope>NUCLEOTIDE SEQUENCE</scope>
    <source>
        <strain evidence="4">CGMCC 1.15447</strain>
    </source>
</reference>
<evidence type="ECO:0000259" key="3">
    <source>
        <dbReference type="PROSITE" id="PS51819"/>
    </source>
</evidence>
<reference evidence="4" key="2">
    <citation type="submission" date="2020-09" db="EMBL/GenBank/DDBJ databases">
        <authorList>
            <person name="Sun Q."/>
            <person name="Zhou Y."/>
        </authorList>
    </citation>
    <scope>NUCLEOTIDE SEQUENCE</scope>
    <source>
        <strain evidence="4">CGMCC 1.15447</strain>
    </source>
</reference>
<proteinExistence type="predicted"/>
<dbReference type="InterPro" id="IPR037523">
    <property type="entry name" value="VOC_core"/>
</dbReference>
<evidence type="ECO:0000313" key="4">
    <source>
        <dbReference type="EMBL" id="GGA70274.1"/>
    </source>
</evidence>
<dbReference type="GO" id="GO:0046491">
    <property type="term" value="P:L-methylmalonyl-CoA metabolic process"/>
    <property type="evidence" value="ECO:0007669"/>
    <property type="project" value="TreeGrafter"/>
</dbReference>
<dbReference type="InterPro" id="IPR051785">
    <property type="entry name" value="MMCE/EMCE_epimerase"/>
</dbReference>
<dbReference type="CDD" id="cd06587">
    <property type="entry name" value="VOC"/>
    <property type="match status" value="1"/>
</dbReference>
<feature type="chain" id="PRO_5037087773" description="VOC domain-containing protein" evidence="2">
    <location>
        <begin position="29"/>
        <end position="282"/>
    </location>
</feature>
<dbReference type="PROSITE" id="PS51819">
    <property type="entry name" value="VOC"/>
    <property type="match status" value="1"/>
</dbReference>
<dbReference type="RefSeq" id="WP_188759338.1">
    <property type="nucleotide sequence ID" value="NZ_BMJB01000001.1"/>
</dbReference>
<evidence type="ECO:0000313" key="5">
    <source>
        <dbReference type="Proteomes" id="UP000648801"/>
    </source>
</evidence>
<sequence length="282" mass="31135">MTRQHLRTSARIAALALVSLILTSFASAIGDQSDPPPLAGIAHVAIRVHDLDASAKFYQELGFDQPFNLSRNGQLYEAFVKINDTQFIELYPTTAKAPAPSFLHLCFEAVDLNAVYQDYTTRGLTPRTAVRKAGAGNLLFTMDGPEQPFGPQNIEYTQYQPGSKHYEDRGKDLGADRVADKLMRVTLAVEDTAAARDFYVNQLEFKPIAGSLTLYHLPGDSGEQVEIVPAATLGNHARITLQTKSLSRSEHLLRKQHIAFTKIDGAINMLDPDGNVIRIEQR</sequence>
<keyword evidence="2" id="KW-0732">Signal</keyword>
<gene>
    <name evidence="4" type="ORF">GCM10011507_22270</name>
</gene>
<dbReference type="Proteomes" id="UP000648801">
    <property type="component" value="Unassembled WGS sequence"/>
</dbReference>
<feature type="signal peptide" evidence="2">
    <location>
        <begin position="1"/>
        <end position="28"/>
    </location>
</feature>
<name>A0A916RTZ1_9BACT</name>
<dbReference type="GO" id="GO:0046872">
    <property type="term" value="F:metal ion binding"/>
    <property type="evidence" value="ECO:0007669"/>
    <property type="project" value="UniProtKB-KW"/>
</dbReference>
<organism evidence="4 5">
    <name type="scientific">Edaphobacter acidisoli</name>
    <dbReference type="NCBI Taxonomy" id="2040573"/>
    <lineage>
        <taxon>Bacteria</taxon>
        <taxon>Pseudomonadati</taxon>
        <taxon>Acidobacteriota</taxon>
        <taxon>Terriglobia</taxon>
        <taxon>Terriglobales</taxon>
        <taxon>Acidobacteriaceae</taxon>
        <taxon>Edaphobacter</taxon>
    </lineage>
</organism>
<dbReference type="PROSITE" id="PS00934">
    <property type="entry name" value="GLYOXALASE_I_1"/>
    <property type="match status" value="1"/>
</dbReference>
<dbReference type="GO" id="GO:0004493">
    <property type="term" value="F:methylmalonyl-CoA epimerase activity"/>
    <property type="evidence" value="ECO:0007669"/>
    <property type="project" value="TreeGrafter"/>
</dbReference>
<comment type="caution">
    <text evidence="4">The sequence shown here is derived from an EMBL/GenBank/DDBJ whole genome shotgun (WGS) entry which is preliminary data.</text>
</comment>
<feature type="domain" description="VOC" evidence="3">
    <location>
        <begin position="40"/>
        <end position="161"/>
    </location>
</feature>
<dbReference type="InterPro" id="IPR018146">
    <property type="entry name" value="Glyoxalase_1_CS"/>
</dbReference>
<dbReference type="PANTHER" id="PTHR43048:SF3">
    <property type="entry name" value="METHYLMALONYL-COA EPIMERASE, MITOCHONDRIAL"/>
    <property type="match status" value="1"/>
</dbReference>
<dbReference type="GO" id="GO:0004462">
    <property type="term" value="F:lactoylglutathione lyase activity"/>
    <property type="evidence" value="ECO:0007669"/>
    <property type="project" value="InterPro"/>
</dbReference>
<dbReference type="PANTHER" id="PTHR43048">
    <property type="entry name" value="METHYLMALONYL-COA EPIMERASE"/>
    <property type="match status" value="1"/>
</dbReference>
<dbReference type="InterPro" id="IPR029068">
    <property type="entry name" value="Glyas_Bleomycin-R_OHBP_Dase"/>
</dbReference>
<accession>A0A916RTZ1</accession>
<dbReference type="Gene3D" id="3.10.180.10">
    <property type="entry name" value="2,3-Dihydroxybiphenyl 1,2-Dioxygenase, domain 1"/>
    <property type="match status" value="2"/>
</dbReference>
<dbReference type="InterPro" id="IPR004360">
    <property type="entry name" value="Glyas_Fos-R_dOase_dom"/>
</dbReference>
<dbReference type="AlphaFoldDB" id="A0A916RTZ1"/>
<evidence type="ECO:0000256" key="2">
    <source>
        <dbReference type="SAM" id="SignalP"/>
    </source>
</evidence>
<dbReference type="Pfam" id="PF00903">
    <property type="entry name" value="Glyoxalase"/>
    <property type="match status" value="1"/>
</dbReference>
<evidence type="ECO:0000256" key="1">
    <source>
        <dbReference type="ARBA" id="ARBA00022723"/>
    </source>
</evidence>